<dbReference type="GO" id="GO:0005975">
    <property type="term" value="P:carbohydrate metabolic process"/>
    <property type="evidence" value="ECO:0007669"/>
    <property type="project" value="InterPro"/>
</dbReference>
<evidence type="ECO:0000313" key="6">
    <source>
        <dbReference type="EMBL" id="HCO69436.1"/>
    </source>
</evidence>
<comment type="caution">
    <text evidence="7">The sequence shown here is derived from an EMBL/GenBank/DDBJ whole genome shotgun (WGS) entry which is preliminary data.</text>
</comment>
<proteinExistence type="inferred from homology"/>
<dbReference type="SUPFAM" id="SSF51445">
    <property type="entry name" value="(Trans)glycosidases"/>
    <property type="match status" value="1"/>
</dbReference>
<comment type="similarity">
    <text evidence="1 5">Belongs to the glycosyl hydrolase 1 family.</text>
</comment>
<feature type="active site" description="Nucleophile" evidence="4">
    <location>
        <position position="329"/>
    </location>
</feature>
<sequence length="413" mass="48076">MLSFPDGFIWGVATAGHQIEGNNVFSDWYTWEHQGKVKNGDTSDIACGSWENLDRDIEAVKSLGVKAYRFSVEWARIEPKANRFEESALERYRDFCKALIENGIQPILTLNHFVLPQWFSDMGGWENRENLRYFRRFVSKIVQYMGQFIHYWVSVNEPNVYAVMSYLMGEWPPEIKDMGRAMKVLSNLLFAHSEAYDAIKEFYPTSMVGVAINMMPFFPLRKLHPEDRLVSNYLDRVYNYSYLDSLLKGKLVKPLGKGEAAPEISSKLDFIGINYYSRIFVKYSKPLPEIAVGDEFEKTDMGYEFFPQGIEDVILKAYKRYQLPIIITENGIADASDTRRWEYIEKALTGVRNAMEKGARVFGYMYWSLMDNFEWKEGYSMKFGLYETVQETLELKPRESAGKFRDFISKSLT</sequence>
<reference evidence="8" key="2">
    <citation type="journal article" date="2015" name="MBio">
        <title>Genome-Resolved Metagenomic Analysis Reveals Roles for Candidate Phyla and Other Microbial Community Members in Biogeochemical Transformations in Oil Reservoirs.</title>
        <authorList>
            <person name="Hu P."/>
            <person name="Tom L."/>
            <person name="Singh A."/>
            <person name="Thomas B.C."/>
            <person name="Baker B.J."/>
            <person name="Piceno Y.M."/>
            <person name="Andersen G.L."/>
            <person name="Banfield J.F."/>
        </authorList>
    </citation>
    <scope>NUCLEOTIDE SEQUENCE [LARGE SCALE GENOMIC DNA]</scope>
</reference>
<reference evidence="7" key="1">
    <citation type="journal article" date="2015" name="MBio">
        <title>Genome-resolved metagenomic analysis reveals roles for candidate phyla and other microbial community members in biogeochemical transformations in oil reservoirs.</title>
        <authorList>
            <person name="Hu P."/>
            <person name="Tom L."/>
            <person name="Singh A."/>
            <person name="Thomas B.C."/>
            <person name="Baker B.J."/>
            <person name="Piceno Y.M."/>
            <person name="Andersen G.L."/>
            <person name="Banfield J.F."/>
        </authorList>
    </citation>
    <scope>NUCLEOTIDE SEQUENCE [LARGE SCALE GENOMIC DNA]</scope>
    <source>
        <strain evidence="7">46_47</strain>
    </source>
</reference>
<evidence type="ECO:0000256" key="1">
    <source>
        <dbReference type="ARBA" id="ARBA00010838"/>
    </source>
</evidence>
<dbReference type="InterPro" id="IPR001360">
    <property type="entry name" value="Glyco_hydro_1"/>
</dbReference>
<evidence type="ECO:0000313" key="7">
    <source>
        <dbReference type="EMBL" id="KUK67080.1"/>
    </source>
</evidence>
<dbReference type="AlphaFoldDB" id="A0A101GZQ3"/>
<dbReference type="GO" id="GO:0008422">
    <property type="term" value="F:beta-glucosidase activity"/>
    <property type="evidence" value="ECO:0007669"/>
    <property type="project" value="TreeGrafter"/>
</dbReference>
<dbReference type="Proteomes" id="UP000264215">
    <property type="component" value="Unassembled WGS sequence"/>
</dbReference>
<organism evidence="7 8">
    <name type="scientific">Mesotoga infera</name>
    <dbReference type="NCBI Taxonomy" id="1236046"/>
    <lineage>
        <taxon>Bacteria</taxon>
        <taxon>Thermotogati</taxon>
        <taxon>Thermotogota</taxon>
        <taxon>Thermotogae</taxon>
        <taxon>Kosmotogales</taxon>
        <taxon>Kosmotogaceae</taxon>
        <taxon>Mesotoga</taxon>
    </lineage>
</organism>
<evidence type="ECO:0000313" key="8">
    <source>
        <dbReference type="Proteomes" id="UP000054260"/>
    </source>
</evidence>
<protein>
    <submittedName>
        <fullName evidence="7">Beta-glucosidase/6-phospho-beta-glucosidase/beta-galactosidase</fullName>
    </submittedName>
    <submittedName>
        <fullName evidence="6">Glycoside hydrolase family 1 protein</fullName>
    </submittedName>
</protein>
<dbReference type="InterPro" id="IPR017853">
    <property type="entry name" value="GH"/>
</dbReference>
<evidence type="ECO:0000313" key="9">
    <source>
        <dbReference type="Proteomes" id="UP000264215"/>
    </source>
</evidence>
<dbReference type="EMBL" id="DQBS01000060">
    <property type="protein sequence ID" value="HCO69436.1"/>
    <property type="molecule type" value="Genomic_DNA"/>
</dbReference>
<keyword evidence="2 6" id="KW-0378">Hydrolase</keyword>
<accession>A0A101GZQ3</accession>
<dbReference type="Proteomes" id="UP000054260">
    <property type="component" value="Unassembled WGS sequence"/>
</dbReference>
<dbReference type="PANTHER" id="PTHR10353:SF209">
    <property type="entry name" value="GALACTOLIPID GALACTOSYLTRANSFERASE SFR2, CHLOROPLASTIC"/>
    <property type="match status" value="1"/>
</dbReference>
<dbReference type="PROSITE" id="PS00572">
    <property type="entry name" value="GLYCOSYL_HYDROL_F1_1"/>
    <property type="match status" value="1"/>
</dbReference>
<evidence type="ECO:0000256" key="3">
    <source>
        <dbReference type="ARBA" id="ARBA00023295"/>
    </source>
</evidence>
<name>A0A101GZQ3_9BACT</name>
<evidence type="ECO:0000256" key="5">
    <source>
        <dbReference type="RuleBase" id="RU003690"/>
    </source>
</evidence>
<dbReference type="Gene3D" id="3.20.20.80">
    <property type="entry name" value="Glycosidases"/>
    <property type="match status" value="1"/>
</dbReference>
<evidence type="ECO:0000256" key="4">
    <source>
        <dbReference type="PROSITE-ProRule" id="PRU10055"/>
    </source>
</evidence>
<evidence type="ECO:0000256" key="2">
    <source>
        <dbReference type="ARBA" id="ARBA00022801"/>
    </source>
</evidence>
<gene>
    <name evidence="6" type="ORF">DIT26_02445</name>
    <name evidence="7" type="ORF">XD86_0909</name>
</gene>
<dbReference type="Pfam" id="PF00232">
    <property type="entry name" value="Glyco_hydro_1"/>
    <property type="match status" value="1"/>
</dbReference>
<dbReference type="PATRIC" id="fig|1236046.6.peg.1053"/>
<dbReference type="PRINTS" id="PR00131">
    <property type="entry name" value="GLHYDRLASE1"/>
</dbReference>
<reference evidence="6 9" key="3">
    <citation type="journal article" date="2018" name="Nat. Biotechnol.">
        <title>A standardized bacterial taxonomy based on genome phylogeny substantially revises the tree of life.</title>
        <authorList>
            <person name="Parks D.H."/>
            <person name="Chuvochina M."/>
            <person name="Waite D.W."/>
            <person name="Rinke C."/>
            <person name="Skarshewski A."/>
            <person name="Chaumeil P.A."/>
            <person name="Hugenholtz P."/>
        </authorList>
    </citation>
    <scope>NUCLEOTIDE SEQUENCE [LARGE SCALE GENOMIC DNA]</scope>
    <source>
        <strain evidence="6">UBA9905</strain>
    </source>
</reference>
<keyword evidence="3" id="KW-0326">Glycosidase</keyword>
<dbReference type="PANTHER" id="PTHR10353">
    <property type="entry name" value="GLYCOSYL HYDROLASE"/>
    <property type="match status" value="1"/>
</dbReference>
<dbReference type="EMBL" id="LGGH01000131">
    <property type="protein sequence ID" value="KUK67080.1"/>
    <property type="molecule type" value="Genomic_DNA"/>
</dbReference>
<dbReference type="InterPro" id="IPR018120">
    <property type="entry name" value="Glyco_hydro_1_AS"/>
</dbReference>